<dbReference type="EMBL" id="AZEQ01000030">
    <property type="protein sequence ID" value="KRL23640.1"/>
    <property type="molecule type" value="Genomic_DNA"/>
</dbReference>
<dbReference type="Gene3D" id="3.40.50.300">
    <property type="entry name" value="P-loop containing nucleotide triphosphate hydrolases"/>
    <property type="match status" value="2"/>
</dbReference>
<dbReference type="InterPro" id="IPR038257">
    <property type="entry name" value="CRISPR-assoc_Cas3_HD_sf"/>
</dbReference>
<dbReference type="SUPFAM" id="SSF52540">
    <property type="entry name" value="P-loop containing nucleoside triphosphate hydrolases"/>
    <property type="match status" value="1"/>
</dbReference>
<comment type="caution">
    <text evidence="12">The sequence shown here is derived from an EMBL/GenBank/DDBJ whole genome shotgun (WGS) entry which is preliminary data.</text>
</comment>
<dbReference type="GO" id="GO:0003676">
    <property type="term" value="F:nucleic acid binding"/>
    <property type="evidence" value="ECO:0007669"/>
    <property type="project" value="InterPro"/>
</dbReference>
<dbReference type="AlphaFoldDB" id="A0A0R1P5B1"/>
<name>A0A0R1P5B1_LIMMU</name>
<keyword evidence="3" id="KW-0540">Nuclease</keyword>
<dbReference type="GO" id="GO:0046872">
    <property type="term" value="F:metal ion binding"/>
    <property type="evidence" value="ECO:0007669"/>
    <property type="project" value="UniProtKB-KW"/>
</dbReference>
<evidence type="ECO:0000256" key="2">
    <source>
        <dbReference type="ARBA" id="ARBA00009046"/>
    </source>
</evidence>
<dbReference type="InterPro" id="IPR001650">
    <property type="entry name" value="Helicase_C-like"/>
</dbReference>
<dbReference type="InterPro" id="IPR006483">
    <property type="entry name" value="CRISPR-assoc_Cas3_HD"/>
</dbReference>
<keyword evidence="6" id="KW-0378">Hydrolase</keyword>
<dbReference type="InterPro" id="IPR054712">
    <property type="entry name" value="Cas3-like_dom"/>
</dbReference>
<evidence type="ECO:0000256" key="6">
    <source>
        <dbReference type="ARBA" id="ARBA00022801"/>
    </source>
</evidence>
<dbReference type="GO" id="GO:0051607">
    <property type="term" value="P:defense response to virus"/>
    <property type="evidence" value="ECO:0007669"/>
    <property type="project" value="UniProtKB-KW"/>
</dbReference>
<evidence type="ECO:0000256" key="3">
    <source>
        <dbReference type="ARBA" id="ARBA00022722"/>
    </source>
</evidence>
<gene>
    <name evidence="12" type="ORF">FC47_GL001381</name>
</gene>
<evidence type="ECO:0000256" key="9">
    <source>
        <dbReference type="ARBA" id="ARBA00023118"/>
    </source>
</evidence>
<dbReference type="SMART" id="SM00487">
    <property type="entry name" value="DEXDc"/>
    <property type="match status" value="1"/>
</dbReference>
<evidence type="ECO:0000256" key="1">
    <source>
        <dbReference type="ARBA" id="ARBA00006847"/>
    </source>
</evidence>
<dbReference type="Pfam" id="PF00270">
    <property type="entry name" value="DEAD"/>
    <property type="match status" value="1"/>
</dbReference>
<sequence length="838" mass="96436">MFIAHTKIQKDNKIAKEKLRDHLINCRRYSEEYGTELGLSHITGIAALVHDLGKYRSSFQEYLENAIKNPDQSVRGSVDHSTFGGMFIRSQLKEFKLADDQQILLKLLCEILENSIFSHHNTNGLKDYLDVRGEMPFLKRISRFEEDKDKQKELNQISNIFFEEVISKKKFLDYLGIALHEFTNFYSKIESEKAEEQFKTIYFLAQFIYSCVLDADRTDTACFEFTMSPLKHDSQKIFKTYYQTLLNQVNKMNSGEMGRKTINQYRAKMSDDCDIFAEKKDGIYTLSMPTGGGKTLSSLRYALKHAVLKKQKRIIYVLPFITIIEQNANVLREKLNGDKKDSTNILEFHSNVSTDLKKHESEQIDLLDLSEENWDEPIIVTTMVQFLNAIYGSGTQNRRRFHNLCNSVIVFDEVQKVPIKCISMFNQAVNFLKDYGACSVVLCTATQPALSHLKNGLHIDEDHEIVRGLQERVNQFKRVRFHDCTEKDGVANRLNVKDAAHMIFEQSEHSKSILGIFNTIDCVKNIYKETQSLIKKNSDIRIYYLSTQMCPSHRQETIKKINNDLCMHRKVICLSTPLIEAGVDVSFECVFRSLCGLDSIVQAAGRCNRNSEMKWGDVYIVLMADEVENISMLEDVNRGKKIVERYLRSGIDPNDFLTPEVVRKYFVDFLGDCQSKGQTEYLTTDYGRQVSLSQCTVGSEFIRNILQNGDDEIRSKLQETLQHSSSETIARHFEVIENNTTSVIVPYHYGKKIISELNGDINDTKEIYKLLKAAQPFMINVFESTFRKINDNNGVVAIRPDRFAASNKVIYALRENFYDDKNLGLVVEGNQKISECVF</sequence>
<evidence type="ECO:0000313" key="12">
    <source>
        <dbReference type="EMBL" id="KRL23640.1"/>
    </source>
</evidence>
<reference evidence="12 13" key="1">
    <citation type="journal article" date="2015" name="Genome Announc.">
        <title>Expanding the biotechnology potential of lactobacilli through comparative genomics of 213 strains and associated genera.</title>
        <authorList>
            <person name="Sun Z."/>
            <person name="Harris H.M."/>
            <person name="McCann A."/>
            <person name="Guo C."/>
            <person name="Argimon S."/>
            <person name="Zhang W."/>
            <person name="Yang X."/>
            <person name="Jeffery I.B."/>
            <person name="Cooney J.C."/>
            <person name="Kagawa T.F."/>
            <person name="Liu W."/>
            <person name="Song Y."/>
            <person name="Salvetti E."/>
            <person name="Wrobel A."/>
            <person name="Rasinkangas P."/>
            <person name="Parkhill J."/>
            <person name="Rea M.C."/>
            <person name="O'Sullivan O."/>
            <person name="Ritari J."/>
            <person name="Douillard F.P."/>
            <person name="Paul Ross R."/>
            <person name="Yang R."/>
            <person name="Briner A.E."/>
            <person name="Felis G.E."/>
            <person name="de Vos W.M."/>
            <person name="Barrangou R."/>
            <person name="Klaenhammer T.R."/>
            <person name="Caufield P.W."/>
            <person name="Cui Y."/>
            <person name="Zhang H."/>
            <person name="O'Toole P.W."/>
        </authorList>
    </citation>
    <scope>NUCLEOTIDE SEQUENCE [LARGE SCALE GENOMIC DNA]</scope>
    <source>
        <strain evidence="12 13">DSM 13345</strain>
    </source>
</reference>
<organism evidence="12 13">
    <name type="scientific">Limosilactobacillus mucosae DSM 13345</name>
    <dbReference type="NCBI Taxonomy" id="1423771"/>
    <lineage>
        <taxon>Bacteria</taxon>
        <taxon>Bacillati</taxon>
        <taxon>Bacillota</taxon>
        <taxon>Bacilli</taxon>
        <taxon>Lactobacillales</taxon>
        <taxon>Lactobacillaceae</taxon>
        <taxon>Limosilactobacillus</taxon>
    </lineage>
</organism>
<evidence type="ECO:0000256" key="4">
    <source>
        <dbReference type="ARBA" id="ARBA00022723"/>
    </source>
</evidence>
<evidence type="ECO:0000259" key="10">
    <source>
        <dbReference type="PROSITE" id="PS51192"/>
    </source>
</evidence>
<dbReference type="RefSeq" id="WP_056968741.1">
    <property type="nucleotide sequence ID" value="NZ_AZEQ01000030.1"/>
</dbReference>
<dbReference type="PROSITE" id="PS51643">
    <property type="entry name" value="HD_CAS3"/>
    <property type="match status" value="1"/>
</dbReference>
<dbReference type="Pfam" id="PF22590">
    <property type="entry name" value="Cas3-like_C_2"/>
    <property type="match status" value="1"/>
</dbReference>
<dbReference type="SMART" id="SM00490">
    <property type="entry name" value="HELICc"/>
    <property type="match status" value="1"/>
</dbReference>
<dbReference type="PATRIC" id="fig|1423771.3.peg.1393"/>
<proteinExistence type="inferred from homology"/>
<dbReference type="Proteomes" id="UP000050901">
    <property type="component" value="Unassembled WGS sequence"/>
</dbReference>
<keyword evidence="7" id="KW-0347">Helicase</keyword>
<dbReference type="CDD" id="cd17930">
    <property type="entry name" value="DEXHc_cas3"/>
    <property type="match status" value="1"/>
</dbReference>
<feature type="domain" description="Helicase ATP-binding" evidence="10">
    <location>
        <begin position="275"/>
        <end position="465"/>
    </location>
</feature>
<dbReference type="InterPro" id="IPR027417">
    <property type="entry name" value="P-loop_NTPase"/>
</dbReference>
<dbReference type="NCBIfam" id="TIGR01587">
    <property type="entry name" value="cas3_core"/>
    <property type="match status" value="1"/>
</dbReference>
<dbReference type="PROSITE" id="PS51192">
    <property type="entry name" value="HELICASE_ATP_BIND_1"/>
    <property type="match status" value="1"/>
</dbReference>
<dbReference type="CDD" id="cd09641">
    <property type="entry name" value="Cas3''_I"/>
    <property type="match status" value="1"/>
</dbReference>
<dbReference type="NCBIfam" id="TIGR01596">
    <property type="entry name" value="cas3_HD"/>
    <property type="match status" value="1"/>
</dbReference>
<dbReference type="GO" id="GO:0004518">
    <property type="term" value="F:nuclease activity"/>
    <property type="evidence" value="ECO:0007669"/>
    <property type="project" value="UniProtKB-KW"/>
</dbReference>
<feature type="domain" description="HD Cas3-type" evidence="11">
    <location>
        <begin position="12"/>
        <end position="218"/>
    </location>
</feature>
<accession>A0A0R1P5B1</accession>
<dbReference type="InterPro" id="IPR006474">
    <property type="entry name" value="Helicase_Cas3_CRISPR-ass_core"/>
</dbReference>
<evidence type="ECO:0000259" key="11">
    <source>
        <dbReference type="PROSITE" id="PS51643"/>
    </source>
</evidence>
<dbReference type="Gene3D" id="1.10.3210.30">
    <property type="match status" value="1"/>
</dbReference>
<dbReference type="GO" id="GO:0016787">
    <property type="term" value="F:hydrolase activity"/>
    <property type="evidence" value="ECO:0007669"/>
    <property type="project" value="UniProtKB-KW"/>
</dbReference>
<dbReference type="GO" id="GO:0004386">
    <property type="term" value="F:helicase activity"/>
    <property type="evidence" value="ECO:0007669"/>
    <property type="project" value="UniProtKB-KW"/>
</dbReference>
<evidence type="ECO:0000256" key="7">
    <source>
        <dbReference type="ARBA" id="ARBA00022806"/>
    </source>
</evidence>
<keyword evidence="8" id="KW-0067">ATP-binding</keyword>
<keyword evidence="5" id="KW-0547">Nucleotide-binding</keyword>
<dbReference type="InterPro" id="IPR011545">
    <property type="entry name" value="DEAD/DEAH_box_helicase_dom"/>
</dbReference>
<evidence type="ECO:0000256" key="8">
    <source>
        <dbReference type="ARBA" id="ARBA00022840"/>
    </source>
</evidence>
<protein>
    <recommendedName>
        <fullName evidence="14">HD Cas3-type domain-containing protein</fullName>
    </recommendedName>
</protein>
<comment type="similarity">
    <text evidence="2">In the central section; belongs to the CRISPR-associated helicase Cas3 family.</text>
</comment>
<comment type="similarity">
    <text evidence="1">In the N-terminal section; belongs to the CRISPR-associated nuclease Cas3-HD family.</text>
</comment>
<evidence type="ECO:0000256" key="5">
    <source>
        <dbReference type="ARBA" id="ARBA00022741"/>
    </source>
</evidence>
<dbReference type="GO" id="GO:0005524">
    <property type="term" value="F:ATP binding"/>
    <property type="evidence" value="ECO:0007669"/>
    <property type="project" value="UniProtKB-KW"/>
</dbReference>
<dbReference type="InterPro" id="IPR014001">
    <property type="entry name" value="Helicase_ATP-bd"/>
</dbReference>
<keyword evidence="4" id="KW-0479">Metal-binding</keyword>
<keyword evidence="9" id="KW-0051">Antiviral defense</keyword>
<evidence type="ECO:0000313" key="13">
    <source>
        <dbReference type="Proteomes" id="UP000050901"/>
    </source>
</evidence>
<dbReference type="SUPFAM" id="SSF109604">
    <property type="entry name" value="HD-domain/PDEase-like"/>
    <property type="match status" value="1"/>
</dbReference>
<evidence type="ECO:0008006" key="14">
    <source>
        <dbReference type="Google" id="ProtNLM"/>
    </source>
</evidence>